<dbReference type="GO" id="GO:0090729">
    <property type="term" value="F:toxin activity"/>
    <property type="evidence" value="ECO:0007669"/>
    <property type="project" value="UniProtKB-KW"/>
</dbReference>
<gene>
    <name evidence="8" type="ORF">BARSC_190156</name>
    <name evidence="7" type="ORF">BscR1v2_013820</name>
</gene>
<dbReference type="SUPFAM" id="SSF56399">
    <property type="entry name" value="ADP-ribosylation"/>
    <property type="match status" value="1"/>
</dbReference>
<comment type="similarity">
    <text evidence="1">Belongs to the enterotoxin A family.</text>
</comment>
<dbReference type="EMBL" id="FN645524">
    <property type="protein sequence ID" value="CBI82883.1"/>
    <property type="molecule type" value="Genomic_DNA"/>
</dbReference>
<dbReference type="Gene3D" id="3.90.210.10">
    <property type="entry name" value="Heat-Labile Enterotoxin, subunit A"/>
    <property type="match status" value="1"/>
</dbReference>
<reference evidence="9" key="2">
    <citation type="journal article" date="2017" name="Genome Biol. Evol.">
        <title>Evolutionary Dynamics of Pathoadaptation Revealed by Three Independent Acquisitions of the VirB/D4 Type IV Secretion System in Bartonella.</title>
        <authorList>
            <person name="Harms A."/>
            <person name="Segers F.H."/>
            <person name="Quebatte M."/>
            <person name="Mistl C."/>
            <person name="Manfredi P."/>
            <person name="Korner J."/>
            <person name="Chomel B.B."/>
            <person name="Kosoy M."/>
            <person name="Maruyama S."/>
            <person name="Engel P."/>
            <person name="Dehio C."/>
        </authorList>
    </citation>
    <scope>NUCLEOTIDE SEQUENCE [LARGE SCALE GENOMIC DNA]</scope>
    <source>
        <strain evidence="9">R1</strain>
    </source>
</reference>
<dbReference type="GO" id="GO:0005615">
    <property type="term" value="C:extracellular space"/>
    <property type="evidence" value="ECO:0007669"/>
    <property type="project" value="InterPro"/>
</dbReference>
<protein>
    <submittedName>
        <fullName evidence="7">Heat-labile enterotoxin alpha chain</fullName>
    </submittedName>
</protein>
<evidence type="ECO:0000256" key="2">
    <source>
        <dbReference type="ARBA" id="ARBA00022656"/>
    </source>
</evidence>
<evidence type="ECO:0000313" key="8">
    <source>
        <dbReference type="EMBL" id="CBI82883.1"/>
    </source>
</evidence>
<dbReference type="Proteomes" id="UP000190811">
    <property type="component" value="Chromosome"/>
</dbReference>
<reference evidence="8" key="1">
    <citation type="journal article" date="2011" name="PLoS Genet.">
        <title>Parallel evolution of a type IV secretion system in radiating lineages of the host-restricted bacterial pathogen Bartonella.</title>
        <authorList>
            <person name="Engel P."/>
            <person name="Salzburger W."/>
            <person name="Liesch M."/>
            <person name="Chang C.C."/>
            <person name="Maruyama S."/>
            <person name="Lanz C."/>
            <person name="Calteau A."/>
            <person name="Lajus A."/>
            <person name="Medigue C."/>
            <person name="Schuster S.C."/>
            <person name="Dehio C."/>
        </authorList>
    </citation>
    <scope>NUCLEOTIDE SEQUENCE</scope>
    <source>
        <strain evidence="8">R1</strain>
    </source>
</reference>
<dbReference type="InterPro" id="IPR001144">
    <property type="entry name" value="Enterotoxin_A"/>
</dbReference>
<evidence type="ECO:0000256" key="5">
    <source>
        <dbReference type="ARBA" id="ARBA00023026"/>
    </source>
</evidence>
<dbReference type="AlphaFoldDB" id="E6Z195"/>
<keyword evidence="2" id="KW-0800">Toxin</keyword>
<proteinExistence type="inferred from homology"/>
<evidence type="ECO:0000313" key="9">
    <source>
        <dbReference type="Proteomes" id="UP000190811"/>
    </source>
</evidence>
<name>E6Z195_BARSR</name>
<reference evidence="7" key="3">
    <citation type="submission" date="2017-02" db="EMBL/GenBank/DDBJ databases">
        <title>Evolutionary dynamics of pathoadaptation revealed by three independent acquisitions of the VirB/D4 type IV secretion system in Bartonella.</title>
        <authorList>
            <person name="Harms A."/>
            <person name="Segers F.H.I.D."/>
            <person name="Quebatte M."/>
            <person name="Mistl C."/>
            <person name="Manfredi P."/>
            <person name="Koerner J."/>
            <person name="Chomel B."/>
            <person name="Kosoy M."/>
            <person name="Maruyama S."/>
            <person name="Engel P."/>
            <person name="Dehio C."/>
        </authorList>
    </citation>
    <scope>NUCLEOTIDE SEQUENCE [LARGE SCALE GENOMIC DNA]</scope>
    <source>
        <strain evidence="7">R1</strain>
    </source>
</reference>
<keyword evidence="3" id="KW-0732">Signal</keyword>
<keyword evidence="4" id="KW-0260">Enterotoxin</keyword>
<evidence type="ECO:0000256" key="4">
    <source>
        <dbReference type="ARBA" id="ARBA00022861"/>
    </source>
</evidence>
<keyword evidence="6" id="KW-1015">Disulfide bond</keyword>
<evidence type="ECO:0000256" key="3">
    <source>
        <dbReference type="ARBA" id="ARBA00022729"/>
    </source>
</evidence>
<keyword evidence="5" id="KW-0843">Virulence</keyword>
<evidence type="ECO:0000313" key="7">
    <source>
        <dbReference type="EMBL" id="AQX31290.1"/>
    </source>
</evidence>
<dbReference type="Pfam" id="PF01375">
    <property type="entry name" value="Enterotoxin_a"/>
    <property type="match status" value="1"/>
</dbReference>
<dbReference type="EMBL" id="CP019789">
    <property type="protein sequence ID" value="AQX31290.1"/>
    <property type="molecule type" value="Genomic_DNA"/>
</dbReference>
<evidence type="ECO:0000256" key="1">
    <source>
        <dbReference type="ARBA" id="ARBA00009092"/>
    </source>
</evidence>
<evidence type="ECO:0000256" key="6">
    <source>
        <dbReference type="ARBA" id="ARBA00023157"/>
    </source>
</evidence>
<sequence length="165" mass="19168">MREMPAGLPGFGSGYVVTITSQGFAMSWVNSDLNYNGYIYPIKATPHFIDVNASLGGYFPHLEEREGVDWCYSLWNQIIGWGRVSCEHVDPFILNLDTVSDYVQVFYHQVYNHNELVFLINIKLSKDTHSSNPLVVYRGRFIFLLNQRKNFEKNYCGKFNVLYFE</sequence>
<accession>E6Z195</accession>
<organism evidence="8">
    <name type="scientific">Bartonella schoenbuchensis (strain DSM 13525 / NCTC 13165 / R1)</name>
    <dbReference type="NCBI Taxonomy" id="687861"/>
    <lineage>
        <taxon>Bacteria</taxon>
        <taxon>Pseudomonadati</taxon>
        <taxon>Pseudomonadota</taxon>
        <taxon>Alphaproteobacteria</taxon>
        <taxon>Hyphomicrobiales</taxon>
        <taxon>Bartonellaceae</taxon>
        <taxon>Bartonella</taxon>
    </lineage>
</organism>